<evidence type="ECO:0000313" key="1">
    <source>
        <dbReference type="EMBL" id="SHM62812.1"/>
    </source>
</evidence>
<protein>
    <recommendedName>
        <fullName evidence="3">DUF4177 domain-containing protein</fullName>
    </recommendedName>
</protein>
<evidence type="ECO:0000313" key="2">
    <source>
        <dbReference type="Proteomes" id="UP000184394"/>
    </source>
</evidence>
<organism evidence="1 2">
    <name type="scientific">Ruminococcus flavefaciens</name>
    <dbReference type="NCBI Taxonomy" id="1265"/>
    <lineage>
        <taxon>Bacteria</taxon>
        <taxon>Bacillati</taxon>
        <taxon>Bacillota</taxon>
        <taxon>Clostridia</taxon>
        <taxon>Eubacteriales</taxon>
        <taxon>Oscillospiraceae</taxon>
        <taxon>Ruminococcus</taxon>
    </lineage>
</organism>
<reference evidence="1 2" key="1">
    <citation type="submission" date="2016-11" db="EMBL/GenBank/DDBJ databases">
        <authorList>
            <person name="Jaros S."/>
            <person name="Januszkiewicz K."/>
            <person name="Wedrychowicz H."/>
        </authorList>
    </citation>
    <scope>NUCLEOTIDE SEQUENCE [LARGE SCALE GENOMIC DNA]</scope>
    <source>
        <strain evidence="1 2">Y1</strain>
    </source>
</reference>
<accession>A0A1M7KCA3</accession>
<dbReference type="RefSeq" id="WP_072951015.1">
    <property type="nucleotide sequence ID" value="NZ_FRCT01000008.1"/>
</dbReference>
<dbReference type="AlphaFoldDB" id="A0A1M7KCA3"/>
<name>A0A1M7KCA3_RUMFL</name>
<proteinExistence type="predicted"/>
<dbReference type="EMBL" id="FRCT01000008">
    <property type="protein sequence ID" value="SHM62812.1"/>
    <property type="molecule type" value="Genomic_DNA"/>
</dbReference>
<sequence length="64" mass="7307">MNYKYMRMKAAIGGVYYCDIEDRKLSPRQVINEMAALGYRYAGNVPVKLGAYGALIEYDMIFEA</sequence>
<dbReference type="Proteomes" id="UP000184394">
    <property type="component" value="Unassembled WGS sequence"/>
</dbReference>
<gene>
    <name evidence="1" type="ORF">SAMN04487860_10836</name>
</gene>
<evidence type="ECO:0008006" key="3">
    <source>
        <dbReference type="Google" id="ProtNLM"/>
    </source>
</evidence>
<dbReference type="OrthoDB" id="1654298at2"/>